<evidence type="ECO:0000259" key="3">
    <source>
        <dbReference type="Pfam" id="PF23893"/>
    </source>
</evidence>
<keyword evidence="2" id="KW-0812">Transmembrane</keyword>
<evidence type="ECO:0000313" key="5">
    <source>
        <dbReference type="Proteomes" id="UP000522333"/>
    </source>
</evidence>
<keyword evidence="2" id="KW-0472">Membrane</keyword>
<feature type="region of interest" description="Disordered" evidence="1">
    <location>
        <begin position="402"/>
        <end position="439"/>
    </location>
</feature>
<gene>
    <name evidence="4" type="primary">sctD</name>
    <name evidence="4" type="ORF">HF854_03035</name>
</gene>
<dbReference type="Proteomes" id="UP000522333">
    <property type="component" value="Unassembled WGS sequence"/>
</dbReference>
<dbReference type="RefSeq" id="WP_168934952.1">
    <property type="nucleotide sequence ID" value="NZ_CAMDEI010000083.1"/>
</dbReference>
<evidence type="ECO:0000256" key="2">
    <source>
        <dbReference type="SAM" id="Phobius"/>
    </source>
</evidence>
<name>A0A848CGS0_9BACT</name>
<comment type="caution">
    <text evidence="4">The sequence shown here is derived from an EMBL/GenBank/DDBJ whole genome shotgun (WGS) entry which is preliminary data.</text>
</comment>
<proteinExistence type="predicted"/>
<feature type="domain" description="YscD/Y4YQ C-terminal" evidence="3">
    <location>
        <begin position="451"/>
        <end position="488"/>
    </location>
</feature>
<dbReference type="InterPro" id="IPR057770">
    <property type="entry name" value="YscD/Y4YQ_C"/>
</dbReference>
<evidence type="ECO:0000256" key="1">
    <source>
        <dbReference type="SAM" id="MobiDB-lite"/>
    </source>
</evidence>
<dbReference type="AlphaFoldDB" id="A0A848CGS0"/>
<accession>A0A848CGS0</accession>
<dbReference type="NCBIfam" id="TIGR02500">
    <property type="entry name" value="type_III_yscD"/>
    <property type="match status" value="1"/>
</dbReference>
<reference evidence="4 5" key="1">
    <citation type="submission" date="2020-04" db="EMBL/GenBank/DDBJ databases">
        <authorList>
            <person name="Hitch T.C.A."/>
            <person name="Wylensek D."/>
            <person name="Clavel T."/>
        </authorList>
    </citation>
    <scope>NUCLEOTIDE SEQUENCE [LARGE SCALE GENOMIC DNA]</scope>
    <source>
        <strain evidence="4 5">PG-251-APC-1</strain>
    </source>
</reference>
<dbReference type="EMBL" id="JABAFY010000007">
    <property type="protein sequence ID" value="NME51527.1"/>
    <property type="molecule type" value="Genomic_DNA"/>
</dbReference>
<evidence type="ECO:0000313" key="4">
    <source>
        <dbReference type="EMBL" id="NME51527.1"/>
    </source>
</evidence>
<dbReference type="Gene3D" id="2.60.200.20">
    <property type="match status" value="1"/>
</dbReference>
<protein>
    <submittedName>
        <fullName evidence="4">Type III secretion system inner membrane ring subunit SctD</fullName>
    </submittedName>
</protein>
<keyword evidence="2" id="KW-1133">Transmembrane helix</keyword>
<organism evidence="4 5">
    <name type="scientific">Desulfovibrio piger</name>
    <dbReference type="NCBI Taxonomy" id="901"/>
    <lineage>
        <taxon>Bacteria</taxon>
        <taxon>Pseudomonadati</taxon>
        <taxon>Thermodesulfobacteriota</taxon>
        <taxon>Desulfovibrionia</taxon>
        <taxon>Desulfovibrionales</taxon>
        <taxon>Desulfovibrionaceae</taxon>
        <taxon>Desulfovibrio</taxon>
    </lineage>
</organism>
<feature type="transmembrane region" description="Helical" evidence="2">
    <location>
        <begin position="184"/>
        <end position="201"/>
    </location>
</feature>
<sequence length="495" mass="52796">MTCSRGSAICLYVFSGPHLGACVELTEGSWVVGSDDACDIILTGLAPRHAVLDISSEENAFPVLAVTPLDGPLRLQGEEPVEPAEADGPLRPAAGSAWYLGTTCFAWNRPGVPQESLVPELSPHARTVGAEEAASAEAEAVPAVTETAELLPTANDLGMDAGASETLLPDVPESSPARRVGWRALLLVLVAIFLLALSLMVRPADSDPEHYPEIIKKYLEDAGIRGLAVSRRDPGVEIRGTVADDAAMIRLRDMARGLHIPVYLEVAVQEDMLRAVRSSLGIRGFHPDVVLWENKGNPRLQVRAYMKDELLEAAAFTALKAEVRGLLAVDRHIVYEKDLAPVLDAALQREGLGSVRVIYLPGRVDFSGDFRPEDTRKLDAIRQDASELFGVRLHGTSSASGALAAAERSLTPSRDGEPAAATPARPSGGTGGDPLGGLRVTGVTMSPMRFVTTADGRRLFEGAVLPSGWTLESIDTKVLVLRNGSQVVSHRLRGK</sequence>
<dbReference type="InterPro" id="IPR012843">
    <property type="entry name" value="YscD"/>
</dbReference>
<dbReference type="Pfam" id="PF23893">
    <property type="entry name" value="Y4YQ_C"/>
    <property type="match status" value="1"/>
</dbReference>